<organism evidence="1 2">
    <name type="scientific">Pseudotabrizicola sediminis</name>
    <dbReference type="NCBI Taxonomy" id="2486418"/>
    <lineage>
        <taxon>Bacteria</taxon>
        <taxon>Pseudomonadati</taxon>
        <taxon>Pseudomonadota</taxon>
        <taxon>Alphaproteobacteria</taxon>
        <taxon>Rhodobacterales</taxon>
        <taxon>Paracoccaceae</taxon>
        <taxon>Pseudotabrizicola</taxon>
    </lineage>
</organism>
<dbReference type="SUPFAM" id="SSF53756">
    <property type="entry name" value="UDP-Glycosyltransferase/glycogen phosphorylase"/>
    <property type="match status" value="1"/>
</dbReference>
<comment type="caution">
    <text evidence="1">The sequence shown here is derived from an EMBL/GenBank/DDBJ whole genome shotgun (WGS) entry which is preliminary data.</text>
</comment>
<protein>
    <submittedName>
        <fullName evidence="1">Glycosyltransferase family 1 protein</fullName>
    </submittedName>
</protein>
<sequence>MLCFSHLRWEFVHQRPQHLLNEAASDYRIYFVEEPEFAQGAAHFRIRTVASGVTVLTPVFDAACDSLREQRLLVEELQALLDGSPVVHWYYTPMALQFTRNLPCDLCVYDCMDELSAFRFAPAELAALEAELLERAQLVFTGGQSLFAAKRRLHADVHCFPSSVDTKHFASARVHSEDPLDQAWIPEPRIGYVGVIDERIDLDLIAAAAKALPLIQFVMIGPIAKISPDDLPQAPNIHWLGRKTYDQLPGYMANWQAAWMPFALNDATRFISPTKTPEYLAAGLRVTATAVVDVVETYGKKGLVSIADAQTIVPTLKTTLGIPPEGWRQAVDQHLALMSWEGTWDAMQSLIQARLRVGQEA</sequence>
<evidence type="ECO:0000313" key="2">
    <source>
        <dbReference type="Proteomes" id="UP000297741"/>
    </source>
</evidence>
<keyword evidence="2" id="KW-1185">Reference proteome</keyword>
<evidence type="ECO:0000313" key="1">
    <source>
        <dbReference type="EMBL" id="TGD43974.1"/>
    </source>
</evidence>
<reference evidence="1 2" key="1">
    <citation type="submission" date="2018-11" db="EMBL/GenBank/DDBJ databases">
        <title>Tabrizicola sp. isolated from sediment of alpine lake.</title>
        <authorList>
            <person name="Liu Z."/>
        </authorList>
    </citation>
    <scope>NUCLEOTIDE SEQUENCE [LARGE SCALE GENOMIC DNA]</scope>
    <source>
        <strain evidence="1 2">DRYC-M-16</strain>
    </source>
</reference>
<accession>A0ABY2KMZ5</accession>
<gene>
    <name evidence="1" type="ORF">EEB11_07475</name>
</gene>
<dbReference type="Gene3D" id="3.40.50.2000">
    <property type="entry name" value="Glycogen Phosphorylase B"/>
    <property type="match status" value="1"/>
</dbReference>
<dbReference type="Proteomes" id="UP000297741">
    <property type="component" value="Unassembled WGS sequence"/>
</dbReference>
<dbReference type="EMBL" id="RPEM01000004">
    <property type="protein sequence ID" value="TGD43974.1"/>
    <property type="molecule type" value="Genomic_DNA"/>
</dbReference>
<proteinExistence type="predicted"/>
<name>A0ABY2KMZ5_9RHOB</name>